<keyword evidence="3" id="KW-0805">Transcription regulation</keyword>
<reference evidence="5 6" key="1">
    <citation type="journal article" date="2023" name="Int. J. Syst. Evol. Microbiol.">
        <title>Ligilactobacillus ubinensis sp. nov., a novel species isolated from the wild ferment of a durian fruit (Durio zibethinus).</title>
        <authorList>
            <person name="Heng Y.C."/>
            <person name="Menon N."/>
            <person name="Chen B."/>
            <person name="Loo B.Z.L."/>
            <person name="Wong G.W.J."/>
            <person name="Lim A.C.H."/>
            <person name="Silvaraju S."/>
            <person name="Kittelmann S."/>
        </authorList>
    </citation>
    <scope>NUCLEOTIDE SEQUENCE [LARGE SCALE GENOMIC DNA]</scope>
    <source>
        <strain evidence="5 6">WILCCON 0076</strain>
    </source>
</reference>
<dbReference type="Pfam" id="PF03099">
    <property type="entry name" value="BPL_LplA_LipB"/>
    <property type="match status" value="1"/>
</dbReference>
<dbReference type="EC" id="6.3.4.15" evidence="3"/>
<dbReference type="InterPro" id="IPR045864">
    <property type="entry name" value="aa-tRNA-synth_II/BPL/LPL"/>
</dbReference>
<keyword evidence="2 3" id="KW-0238">DNA-binding</keyword>
<dbReference type="InterPro" id="IPR036388">
    <property type="entry name" value="WH-like_DNA-bd_sf"/>
</dbReference>
<evidence type="ECO:0000256" key="1">
    <source>
        <dbReference type="ARBA" id="ARBA00022598"/>
    </source>
</evidence>
<dbReference type="GO" id="GO:0003677">
    <property type="term" value="F:DNA binding"/>
    <property type="evidence" value="ECO:0007669"/>
    <property type="project" value="UniProtKB-UniRule"/>
</dbReference>
<evidence type="ECO:0000256" key="3">
    <source>
        <dbReference type="HAMAP-Rule" id="MF_00978"/>
    </source>
</evidence>
<sequence>MSTTQQVLELLTHTNDPLSGQDIANQLGLSRTAVWKAIKSLQTAGYKIDSRPRVGYQLYDSGNLSEALIRKYLPTTFLYPIEIHKTIDSTNIRAKQLGNQANIATPYIVIADQQTAGYGRYGRNFVSPSGTGIYISILLNNSRFDFDPGLLTTAVSLAITRTIEKKLNATAQIKWVNDVIVDEKKICGILTEGISDLETQSLTKIVVGAGINYLTTTFPIEIEKRAGSLRKYALQAHVSRNEFIANYLIEFFNLYKNYFDGTFMDEYRQHSNIIGHKVTISQGEKTLTGTVTAINDKGALVLADGTILSSGEVTKIRPL</sequence>
<dbReference type="SUPFAM" id="SSF46785">
    <property type="entry name" value="Winged helix' DNA-binding domain"/>
    <property type="match status" value="1"/>
</dbReference>
<dbReference type="Gene3D" id="1.10.10.10">
    <property type="entry name" value="Winged helix-like DNA-binding domain superfamily/Winged helix DNA-binding domain"/>
    <property type="match status" value="1"/>
</dbReference>
<evidence type="ECO:0000313" key="5">
    <source>
        <dbReference type="EMBL" id="MCP0887289.1"/>
    </source>
</evidence>
<dbReference type="GO" id="GO:0016740">
    <property type="term" value="F:transferase activity"/>
    <property type="evidence" value="ECO:0007669"/>
    <property type="project" value="UniProtKB-ARBA"/>
</dbReference>
<feature type="binding site" evidence="3">
    <location>
        <position position="185"/>
    </location>
    <ligand>
        <name>biotin</name>
        <dbReference type="ChEBI" id="CHEBI:57586"/>
    </ligand>
</feature>
<keyword evidence="3" id="KW-0092">Biotin</keyword>
<feature type="DNA-binding region" description="H-T-H motif" evidence="3">
    <location>
        <begin position="20"/>
        <end position="39"/>
    </location>
</feature>
<dbReference type="InterPro" id="IPR036390">
    <property type="entry name" value="WH_DNA-bd_sf"/>
</dbReference>
<protein>
    <recommendedName>
        <fullName evidence="3">Bifunctional ligase/repressor BirA</fullName>
    </recommendedName>
    <alternativeName>
        <fullName evidence="3">Biotin--[acetyl-CoA-carboxylase] ligase</fullName>
        <ecNumber evidence="3">6.3.4.15</ecNumber>
    </alternativeName>
    <alternativeName>
        <fullName evidence="3">Biotin--protein ligase</fullName>
    </alternativeName>
    <alternativeName>
        <fullName evidence="3">Biotin-[acetyl-CoA carboxylase] synthetase</fullName>
    </alternativeName>
</protein>
<dbReference type="EMBL" id="JAIULA010000015">
    <property type="protein sequence ID" value="MCP0887289.1"/>
    <property type="molecule type" value="Genomic_DNA"/>
</dbReference>
<proteinExistence type="inferred from homology"/>
<comment type="caution">
    <text evidence="5">The sequence shown here is derived from an EMBL/GenBank/DDBJ whole genome shotgun (WGS) entry which is preliminary data.</text>
</comment>
<gene>
    <name evidence="3" type="primary">birA</name>
    <name evidence="5" type="ORF">LB941_08080</name>
</gene>
<evidence type="ECO:0000256" key="2">
    <source>
        <dbReference type="ARBA" id="ARBA00023125"/>
    </source>
</evidence>
<keyword evidence="3" id="KW-0678">Repressor</keyword>
<keyword evidence="3" id="KW-0067">ATP-binding</keyword>
<keyword evidence="6" id="KW-1185">Reference proteome</keyword>
<organism evidence="5 6">
    <name type="scientific">Ligilactobacillus ubinensis</name>
    <dbReference type="NCBI Taxonomy" id="2876789"/>
    <lineage>
        <taxon>Bacteria</taxon>
        <taxon>Bacillati</taxon>
        <taxon>Bacillota</taxon>
        <taxon>Bacilli</taxon>
        <taxon>Lactobacillales</taxon>
        <taxon>Lactobacillaceae</taxon>
        <taxon>Ligilactobacillus</taxon>
    </lineage>
</organism>
<comment type="catalytic activity">
    <reaction evidence="3">
        <text>biotin + L-lysyl-[protein] + ATP = N(6)-biotinyl-L-lysyl-[protein] + AMP + diphosphate + H(+)</text>
        <dbReference type="Rhea" id="RHEA:11756"/>
        <dbReference type="Rhea" id="RHEA-COMP:9752"/>
        <dbReference type="Rhea" id="RHEA-COMP:10505"/>
        <dbReference type="ChEBI" id="CHEBI:15378"/>
        <dbReference type="ChEBI" id="CHEBI:29969"/>
        <dbReference type="ChEBI" id="CHEBI:30616"/>
        <dbReference type="ChEBI" id="CHEBI:33019"/>
        <dbReference type="ChEBI" id="CHEBI:57586"/>
        <dbReference type="ChEBI" id="CHEBI:83144"/>
        <dbReference type="ChEBI" id="CHEBI:456215"/>
        <dbReference type="EC" id="6.3.4.15"/>
    </reaction>
</comment>
<dbReference type="AlphaFoldDB" id="A0A9X2FL90"/>
<evidence type="ECO:0000259" key="4">
    <source>
        <dbReference type="PROSITE" id="PS51733"/>
    </source>
</evidence>
<dbReference type="PROSITE" id="PS51733">
    <property type="entry name" value="BPL_LPL_CATALYTIC"/>
    <property type="match status" value="1"/>
</dbReference>
<dbReference type="CDD" id="cd16442">
    <property type="entry name" value="BPL"/>
    <property type="match status" value="1"/>
</dbReference>
<comment type="function">
    <text evidence="3">Acts both as a biotin--[acetyl-CoA-carboxylase] ligase and a repressor.</text>
</comment>
<keyword evidence="3" id="KW-0804">Transcription</keyword>
<dbReference type="GO" id="GO:0005737">
    <property type="term" value="C:cytoplasm"/>
    <property type="evidence" value="ECO:0007669"/>
    <property type="project" value="TreeGrafter"/>
</dbReference>
<dbReference type="Pfam" id="PF08279">
    <property type="entry name" value="HTH_11"/>
    <property type="match status" value="1"/>
</dbReference>
<dbReference type="InterPro" id="IPR030855">
    <property type="entry name" value="Bifunct_BirA"/>
</dbReference>
<dbReference type="Gene3D" id="3.30.930.10">
    <property type="entry name" value="Bira Bifunctional Protein, Domain 2"/>
    <property type="match status" value="1"/>
</dbReference>
<keyword evidence="3" id="KW-0547">Nucleotide-binding</keyword>
<dbReference type="RefSeq" id="WP_253361031.1">
    <property type="nucleotide sequence ID" value="NZ_JAIULA010000015.1"/>
</dbReference>
<dbReference type="InterPro" id="IPR004143">
    <property type="entry name" value="BPL_LPL_catalytic"/>
</dbReference>
<dbReference type="PANTHER" id="PTHR12835">
    <property type="entry name" value="BIOTIN PROTEIN LIGASE"/>
    <property type="match status" value="1"/>
</dbReference>
<dbReference type="PANTHER" id="PTHR12835:SF5">
    <property type="entry name" value="BIOTIN--PROTEIN LIGASE"/>
    <property type="match status" value="1"/>
</dbReference>
<comment type="caution">
    <text evidence="3">Lacks conserved residue(s) required for the propagation of feature annotation.</text>
</comment>
<evidence type="ECO:0000313" key="6">
    <source>
        <dbReference type="Proteomes" id="UP001139006"/>
    </source>
</evidence>
<dbReference type="CDD" id="cd00090">
    <property type="entry name" value="HTH_ARSR"/>
    <property type="match status" value="1"/>
</dbReference>
<accession>A0A9X2FL90</accession>
<name>A0A9X2FL90_9LACO</name>
<dbReference type="NCBIfam" id="TIGR00121">
    <property type="entry name" value="birA_ligase"/>
    <property type="match status" value="1"/>
</dbReference>
<dbReference type="GO" id="GO:0006355">
    <property type="term" value="P:regulation of DNA-templated transcription"/>
    <property type="evidence" value="ECO:0007669"/>
    <property type="project" value="UniProtKB-UniRule"/>
</dbReference>
<dbReference type="GO" id="GO:0005524">
    <property type="term" value="F:ATP binding"/>
    <property type="evidence" value="ECO:0007669"/>
    <property type="project" value="UniProtKB-UniRule"/>
</dbReference>
<feature type="binding site" evidence="3">
    <location>
        <position position="114"/>
    </location>
    <ligand>
        <name>biotin</name>
        <dbReference type="ChEBI" id="CHEBI:57586"/>
    </ligand>
</feature>
<dbReference type="InterPro" id="IPR004408">
    <property type="entry name" value="Biotin_CoA_COase_ligase"/>
</dbReference>
<dbReference type="SUPFAM" id="SSF55681">
    <property type="entry name" value="Class II aaRS and biotin synthetases"/>
    <property type="match status" value="1"/>
</dbReference>
<dbReference type="InterPro" id="IPR011991">
    <property type="entry name" value="ArsR-like_HTH"/>
</dbReference>
<feature type="binding site" evidence="3">
    <location>
        <begin position="89"/>
        <end position="91"/>
    </location>
    <ligand>
        <name>biotin</name>
        <dbReference type="ChEBI" id="CHEBI:57586"/>
    </ligand>
</feature>
<comment type="similarity">
    <text evidence="3">Belongs to the biotin--protein ligase family.</text>
</comment>
<dbReference type="Proteomes" id="UP001139006">
    <property type="component" value="Unassembled WGS sequence"/>
</dbReference>
<keyword evidence="1 3" id="KW-0436">Ligase</keyword>
<dbReference type="HAMAP" id="MF_00978">
    <property type="entry name" value="Bifunct_BirA"/>
    <property type="match status" value="1"/>
</dbReference>
<dbReference type="GO" id="GO:0009249">
    <property type="term" value="P:protein lipoylation"/>
    <property type="evidence" value="ECO:0007669"/>
    <property type="project" value="UniProtKB-ARBA"/>
</dbReference>
<feature type="domain" description="BPL/LPL catalytic" evidence="4">
    <location>
        <begin position="63"/>
        <end position="259"/>
    </location>
</feature>
<dbReference type="GO" id="GO:0004077">
    <property type="term" value="F:biotin--[biotin carboxyl-carrier protein] ligase activity"/>
    <property type="evidence" value="ECO:0007669"/>
    <property type="project" value="UniProtKB-UniRule"/>
</dbReference>
<dbReference type="InterPro" id="IPR013196">
    <property type="entry name" value="HTH_11"/>
</dbReference>